<accession>A0A4U1B7U0</accession>
<dbReference type="AlphaFoldDB" id="A0A4U1B7U0"/>
<gene>
    <name evidence="1" type="ORF">E8M12_03485</name>
</gene>
<dbReference type="Gene3D" id="3.40.50.2000">
    <property type="entry name" value="Glycogen Phosphorylase B"/>
    <property type="match status" value="1"/>
</dbReference>
<sequence length="390" mass="45160">MNNKWDVIYIGNEYSIDNRTSSHHLAKRLAAQHNLLYVEAAGLRMPRLSVSDLKKIFTRLYKAFHRKPKKLPEFEVLSLFLLPLPSSWWLSRWNKNRAINKIKRKCTQMHFTNAPVVWCTVPTLADVIQKLHPRAIIYYCVDDFSALPGVNQQRIISLDQTLSSQADLIFTPSMPLFERKRREYERVFLSPHGVDVDHFSQANLPGPIPPELANIKGPVVGFFGLIEYWIDIDLVCFVARQLPQVTCILIGRITVDLRQYDIPANVRFIGQRSYEQLPDFARRFDVAIIPYVLNQQVFNSNPLKLREYLATGKPVVSVSCPEIDKYREVVSIANDYQEFASLVGMAINDTDQFAREKRQQVVAKDTWESRYRKVSEQVETILNSKKTMEQ</sequence>
<keyword evidence="2" id="KW-1185">Reference proteome</keyword>
<comment type="caution">
    <text evidence="1">The sequence shown here is derived from an EMBL/GenBank/DDBJ whole genome shotgun (WGS) entry which is preliminary data.</text>
</comment>
<dbReference type="PANTHER" id="PTHR12526">
    <property type="entry name" value="GLYCOSYLTRANSFERASE"/>
    <property type="match status" value="1"/>
</dbReference>
<dbReference type="SUPFAM" id="SSF53756">
    <property type="entry name" value="UDP-Glycosyltransferase/glycogen phosphorylase"/>
    <property type="match status" value="1"/>
</dbReference>
<dbReference type="OrthoDB" id="9769600at2"/>
<dbReference type="Gene3D" id="3.40.50.11010">
    <property type="match status" value="1"/>
</dbReference>
<proteinExistence type="predicted"/>
<evidence type="ECO:0000313" key="1">
    <source>
        <dbReference type="EMBL" id="TKB46627.1"/>
    </source>
</evidence>
<organism evidence="1 2">
    <name type="scientific">Thalassotalea mangrovi</name>
    <dbReference type="NCBI Taxonomy" id="2572245"/>
    <lineage>
        <taxon>Bacteria</taxon>
        <taxon>Pseudomonadati</taxon>
        <taxon>Pseudomonadota</taxon>
        <taxon>Gammaproteobacteria</taxon>
        <taxon>Alteromonadales</taxon>
        <taxon>Colwelliaceae</taxon>
        <taxon>Thalassotalea</taxon>
    </lineage>
</organism>
<dbReference type="Proteomes" id="UP000307999">
    <property type="component" value="Unassembled WGS sequence"/>
</dbReference>
<dbReference type="GO" id="GO:0016740">
    <property type="term" value="F:transferase activity"/>
    <property type="evidence" value="ECO:0007669"/>
    <property type="project" value="UniProtKB-KW"/>
</dbReference>
<name>A0A4U1B7U0_9GAMM</name>
<evidence type="ECO:0000313" key="2">
    <source>
        <dbReference type="Proteomes" id="UP000307999"/>
    </source>
</evidence>
<reference evidence="1 2" key="1">
    <citation type="submission" date="2019-04" db="EMBL/GenBank/DDBJ databases">
        <title>Thalassotalea guangxiensis sp. nov., isolated from sediment of the coastal wetland.</title>
        <authorList>
            <person name="Zheng S."/>
            <person name="Zhang D."/>
        </authorList>
    </citation>
    <scope>NUCLEOTIDE SEQUENCE [LARGE SCALE GENOMIC DNA]</scope>
    <source>
        <strain evidence="1 2">ZS-4</strain>
    </source>
</reference>
<keyword evidence="1" id="KW-0808">Transferase</keyword>
<dbReference type="EMBL" id="SWDB01000007">
    <property type="protein sequence ID" value="TKB46627.1"/>
    <property type="molecule type" value="Genomic_DNA"/>
</dbReference>
<dbReference type="Pfam" id="PF13692">
    <property type="entry name" value="Glyco_trans_1_4"/>
    <property type="match status" value="1"/>
</dbReference>
<protein>
    <submittedName>
        <fullName evidence="1">Glycosyltransferase family 1 protein</fullName>
    </submittedName>
</protein>
<dbReference type="RefSeq" id="WP_136734694.1">
    <property type="nucleotide sequence ID" value="NZ_SWDB01000007.1"/>
</dbReference>